<proteinExistence type="predicted"/>
<dbReference type="Proteomes" id="UP000320762">
    <property type="component" value="Unassembled WGS sequence"/>
</dbReference>
<dbReference type="AlphaFoldDB" id="A0A550C0H2"/>
<organism evidence="1 2">
    <name type="scientific">Schizophyllum amplum</name>
    <dbReference type="NCBI Taxonomy" id="97359"/>
    <lineage>
        <taxon>Eukaryota</taxon>
        <taxon>Fungi</taxon>
        <taxon>Dikarya</taxon>
        <taxon>Basidiomycota</taxon>
        <taxon>Agaricomycotina</taxon>
        <taxon>Agaricomycetes</taxon>
        <taxon>Agaricomycetidae</taxon>
        <taxon>Agaricales</taxon>
        <taxon>Schizophyllaceae</taxon>
        <taxon>Schizophyllum</taxon>
    </lineage>
</organism>
<name>A0A550C0H2_9AGAR</name>
<gene>
    <name evidence="1" type="ORF">BD626DRAFT_540090</name>
</gene>
<protein>
    <submittedName>
        <fullName evidence="1">Uncharacterized protein</fullName>
    </submittedName>
</protein>
<sequence>MTTGNINSAQATDGACIGRAASLSPPAEVEDDVLELVEVPLELLLPVDGTVAVAALVVVETLLADVPVELGVMTEDDDELSLMVLVDHSDKESLVRTWVQEQRTYDESDMEIRVEYTLVGNSTVSVFVFCALTARSTPTVTSTTIPCAMRIVFDV</sequence>
<evidence type="ECO:0000313" key="2">
    <source>
        <dbReference type="Proteomes" id="UP000320762"/>
    </source>
</evidence>
<reference evidence="1 2" key="1">
    <citation type="journal article" date="2019" name="New Phytol.">
        <title>Comparative genomics reveals unique wood-decay strategies and fruiting body development in the Schizophyllaceae.</title>
        <authorList>
            <person name="Almasi E."/>
            <person name="Sahu N."/>
            <person name="Krizsan K."/>
            <person name="Balint B."/>
            <person name="Kovacs G.M."/>
            <person name="Kiss B."/>
            <person name="Cseklye J."/>
            <person name="Drula E."/>
            <person name="Henrissat B."/>
            <person name="Nagy I."/>
            <person name="Chovatia M."/>
            <person name="Adam C."/>
            <person name="LaButti K."/>
            <person name="Lipzen A."/>
            <person name="Riley R."/>
            <person name="Grigoriev I.V."/>
            <person name="Nagy L.G."/>
        </authorList>
    </citation>
    <scope>NUCLEOTIDE SEQUENCE [LARGE SCALE GENOMIC DNA]</scope>
    <source>
        <strain evidence="1 2">NL-1724</strain>
    </source>
</reference>
<dbReference type="EMBL" id="VDMD01000037">
    <property type="protein sequence ID" value="TRM58302.1"/>
    <property type="molecule type" value="Genomic_DNA"/>
</dbReference>
<keyword evidence="2" id="KW-1185">Reference proteome</keyword>
<accession>A0A550C0H2</accession>
<evidence type="ECO:0000313" key="1">
    <source>
        <dbReference type="EMBL" id="TRM58302.1"/>
    </source>
</evidence>
<comment type="caution">
    <text evidence="1">The sequence shown here is derived from an EMBL/GenBank/DDBJ whole genome shotgun (WGS) entry which is preliminary data.</text>
</comment>